<evidence type="ECO:0000313" key="3">
    <source>
        <dbReference type="Proteomes" id="UP000194236"/>
    </source>
</evidence>
<accession>A0A1Y3AS66</accession>
<sequence>MSPRYPPGPRGPAIWRRTRSAFDAEQYGPITTRGQPIGPMAPGGYGGMRPPPSSMGPGPGGQMPPGMGMPPGGGRPWQQPNTSNMNYSSASPGNHYA</sequence>
<reference evidence="2 3" key="1">
    <citation type="submission" date="2017-03" db="EMBL/GenBank/DDBJ databases">
        <title>Genome Survey of Euroglyphus maynei.</title>
        <authorList>
            <person name="Arlian L.G."/>
            <person name="Morgan M.S."/>
            <person name="Rider S.D."/>
        </authorList>
    </citation>
    <scope>NUCLEOTIDE SEQUENCE [LARGE SCALE GENOMIC DNA]</scope>
    <source>
        <strain evidence="2">Arlian Lab</strain>
        <tissue evidence="2">Whole body</tissue>
    </source>
</reference>
<feature type="compositionally biased region" description="Pro residues" evidence="1">
    <location>
        <begin position="1"/>
        <end position="10"/>
    </location>
</feature>
<dbReference type="Pfam" id="PF04503">
    <property type="entry name" value="SSDP"/>
    <property type="match status" value="1"/>
</dbReference>
<feature type="region of interest" description="Disordered" evidence="1">
    <location>
        <begin position="1"/>
        <end position="97"/>
    </location>
</feature>
<dbReference type="EMBL" id="MUJZ01061736">
    <property type="protein sequence ID" value="OTF71289.1"/>
    <property type="molecule type" value="Genomic_DNA"/>
</dbReference>
<name>A0A1Y3AS66_EURMA</name>
<evidence type="ECO:0000256" key="1">
    <source>
        <dbReference type="SAM" id="MobiDB-lite"/>
    </source>
</evidence>
<feature type="non-terminal residue" evidence="2">
    <location>
        <position position="97"/>
    </location>
</feature>
<dbReference type="AlphaFoldDB" id="A0A1Y3AS66"/>
<protein>
    <submittedName>
        <fullName evidence="2">Uncharacterized protein</fullName>
    </submittedName>
</protein>
<evidence type="ECO:0000313" key="2">
    <source>
        <dbReference type="EMBL" id="OTF71289.1"/>
    </source>
</evidence>
<proteinExistence type="predicted"/>
<comment type="caution">
    <text evidence="2">The sequence shown here is derived from an EMBL/GenBank/DDBJ whole genome shotgun (WGS) entry which is preliminary data.</text>
</comment>
<keyword evidence="3" id="KW-1185">Reference proteome</keyword>
<feature type="compositionally biased region" description="Gly residues" evidence="1">
    <location>
        <begin position="57"/>
        <end position="75"/>
    </location>
</feature>
<gene>
    <name evidence="2" type="ORF">BLA29_009429</name>
</gene>
<organism evidence="2 3">
    <name type="scientific">Euroglyphus maynei</name>
    <name type="common">Mayne's house dust mite</name>
    <dbReference type="NCBI Taxonomy" id="6958"/>
    <lineage>
        <taxon>Eukaryota</taxon>
        <taxon>Metazoa</taxon>
        <taxon>Ecdysozoa</taxon>
        <taxon>Arthropoda</taxon>
        <taxon>Chelicerata</taxon>
        <taxon>Arachnida</taxon>
        <taxon>Acari</taxon>
        <taxon>Acariformes</taxon>
        <taxon>Sarcoptiformes</taxon>
        <taxon>Astigmata</taxon>
        <taxon>Psoroptidia</taxon>
        <taxon>Analgoidea</taxon>
        <taxon>Pyroglyphidae</taxon>
        <taxon>Pyroglyphinae</taxon>
        <taxon>Euroglyphus</taxon>
    </lineage>
</organism>
<dbReference type="Proteomes" id="UP000194236">
    <property type="component" value="Unassembled WGS sequence"/>
</dbReference>
<feature type="compositionally biased region" description="Polar residues" evidence="1">
    <location>
        <begin position="78"/>
        <end position="97"/>
    </location>
</feature>